<keyword evidence="2" id="KW-1185">Reference proteome</keyword>
<protein>
    <submittedName>
        <fullName evidence="1">Uncharacterized protein</fullName>
    </submittedName>
</protein>
<dbReference type="EMBL" id="QTSX02001109">
    <property type="protein sequence ID" value="KAJ9083169.1"/>
    <property type="molecule type" value="Genomic_DNA"/>
</dbReference>
<name>A0ACC2U808_9FUNG</name>
<accession>A0ACC2U808</accession>
<comment type="caution">
    <text evidence="1">The sequence shown here is derived from an EMBL/GenBank/DDBJ whole genome shotgun (WGS) entry which is preliminary data.</text>
</comment>
<evidence type="ECO:0000313" key="2">
    <source>
        <dbReference type="Proteomes" id="UP001165960"/>
    </source>
</evidence>
<proteinExistence type="predicted"/>
<organism evidence="1 2">
    <name type="scientific">Entomophthora muscae</name>
    <dbReference type="NCBI Taxonomy" id="34485"/>
    <lineage>
        <taxon>Eukaryota</taxon>
        <taxon>Fungi</taxon>
        <taxon>Fungi incertae sedis</taxon>
        <taxon>Zoopagomycota</taxon>
        <taxon>Entomophthoromycotina</taxon>
        <taxon>Entomophthoromycetes</taxon>
        <taxon>Entomophthorales</taxon>
        <taxon>Entomophthoraceae</taxon>
        <taxon>Entomophthora</taxon>
    </lineage>
</organism>
<sequence>MSPDVSEYWNGHFTTLAFEITQEQFSLMKQKIEEDKHQQLYPYQVYQSNCTIWAKSICEVAGLNLPSSLAAADLLTPGLAAFARKINGLGFTPEWVKNIVKLIFAVSHNCLGLVLGSGMVHPNFKSDPDLNSSVPYIHSLRDLFDMKKAISEHPFVLGNYVRNQVEEWRSSNKQELMATKEELISKLSSADDSDKEPLQAQLDEVNLSLDSIQYAVPPEFKSLT</sequence>
<reference evidence="1" key="1">
    <citation type="submission" date="2022-04" db="EMBL/GenBank/DDBJ databases">
        <title>Genome of the entomopathogenic fungus Entomophthora muscae.</title>
        <authorList>
            <person name="Elya C."/>
            <person name="Lovett B.R."/>
            <person name="Lee E."/>
            <person name="Macias A.M."/>
            <person name="Hajek A.E."/>
            <person name="De Bivort B.L."/>
            <person name="Kasson M.T."/>
            <person name="De Fine Licht H.H."/>
            <person name="Stajich J.E."/>
        </authorList>
    </citation>
    <scope>NUCLEOTIDE SEQUENCE</scope>
    <source>
        <strain evidence="1">Berkeley</strain>
    </source>
</reference>
<evidence type="ECO:0000313" key="1">
    <source>
        <dbReference type="EMBL" id="KAJ9083169.1"/>
    </source>
</evidence>
<dbReference type="Proteomes" id="UP001165960">
    <property type="component" value="Unassembled WGS sequence"/>
</dbReference>
<gene>
    <name evidence="1" type="ORF">DSO57_1037390</name>
</gene>